<dbReference type="GO" id="GO:0032885">
    <property type="term" value="P:regulation of polysaccharide biosynthetic process"/>
    <property type="evidence" value="ECO:0007669"/>
    <property type="project" value="TreeGrafter"/>
</dbReference>
<dbReference type="GO" id="GO:0030288">
    <property type="term" value="C:outer membrane-bounded periplasmic space"/>
    <property type="evidence" value="ECO:0007669"/>
    <property type="project" value="TreeGrafter"/>
</dbReference>
<evidence type="ECO:0000256" key="4">
    <source>
        <dbReference type="ARBA" id="ARBA00022764"/>
    </source>
</evidence>
<evidence type="ECO:0000313" key="8">
    <source>
        <dbReference type="Proteomes" id="UP000064243"/>
    </source>
</evidence>
<evidence type="ECO:0000259" key="5">
    <source>
        <dbReference type="Pfam" id="PF03888"/>
    </source>
</evidence>
<evidence type="ECO:0000256" key="1">
    <source>
        <dbReference type="ARBA" id="ARBA00004418"/>
    </source>
</evidence>
<dbReference type="InterPro" id="IPR033434">
    <property type="entry name" value="MucB/RseB_N"/>
</dbReference>
<gene>
    <name evidence="7" type="ORF">ABW22_01175</name>
</gene>
<dbReference type="InterPro" id="IPR038484">
    <property type="entry name" value="MucB/RseB_C_sf"/>
</dbReference>
<dbReference type="Pfam" id="PF17188">
    <property type="entry name" value="MucB_RseB_C"/>
    <property type="match status" value="1"/>
</dbReference>
<evidence type="ECO:0000259" key="6">
    <source>
        <dbReference type="Pfam" id="PF17188"/>
    </source>
</evidence>
<keyword evidence="8" id="KW-1185">Reference proteome</keyword>
<keyword evidence="4" id="KW-0574">Periplasm</keyword>
<dbReference type="Pfam" id="PF03888">
    <property type="entry name" value="MucB_RseB"/>
    <property type="match status" value="1"/>
</dbReference>
<dbReference type="InterPro" id="IPR033436">
    <property type="entry name" value="MucB/RseB_C"/>
</dbReference>
<dbReference type="InterPro" id="IPR005588">
    <property type="entry name" value="MucB_RseB"/>
</dbReference>
<comment type="subcellular location">
    <subcellularLocation>
        <location evidence="1">Periplasm</location>
    </subcellularLocation>
</comment>
<dbReference type="Proteomes" id="UP000064243">
    <property type="component" value="Unassembled WGS sequence"/>
</dbReference>
<organism evidence="7 8">
    <name type="scientific">Thiobacillus denitrificans</name>
    <dbReference type="NCBI Taxonomy" id="36861"/>
    <lineage>
        <taxon>Bacteria</taxon>
        <taxon>Pseudomonadati</taxon>
        <taxon>Pseudomonadota</taxon>
        <taxon>Betaproteobacteria</taxon>
        <taxon>Nitrosomonadales</taxon>
        <taxon>Thiobacillaceae</taxon>
        <taxon>Thiobacillus</taxon>
    </lineage>
</organism>
<dbReference type="PIRSF" id="PIRSF005427">
    <property type="entry name" value="RseB"/>
    <property type="match status" value="1"/>
</dbReference>
<dbReference type="AlphaFoldDB" id="A0A125BDS5"/>
<feature type="domain" description="MucB/RseB N-terminal" evidence="5">
    <location>
        <begin position="12"/>
        <end position="183"/>
    </location>
</feature>
<accession>A0A125BDS5</accession>
<dbReference type="SUPFAM" id="SSF89392">
    <property type="entry name" value="Prokaryotic lipoproteins and lipoprotein localization factors"/>
    <property type="match status" value="1"/>
</dbReference>
<feature type="domain" description="MucB/RseB C-terminal" evidence="6">
    <location>
        <begin position="203"/>
        <end position="296"/>
    </location>
</feature>
<evidence type="ECO:0000313" key="7">
    <source>
        <dbReference type="EMBL" id="KVW99573.1"/>
    </source>
</evidence>
<dbReference type="EMBL" id="LDUG01000003">
    <property type="protein sequence ID" value="KVW99573.1"/>
    <property type="molecule type" value="Genomic_DNA"/>
</dbReference>
<reference evidence="7 8" key="1">
    <citation type="journal article" date="2015" name="Appl. Environ. Microbiol.">
        <title>Aerobic and Anaerobic Thiosulfate Oxidation by a Cold-Adapted, Subglacial Chemoautotroph.</title>
        <authorList>
            <person name="Harrold Z.R."/>
            <person name="Skidmore M.L."/>
            <person name="Hamilton T.L."/>
            <person name="Desch L."/>
            <person name="Amada K."/>
            <person name="van Gelder W."/>
            <person name="Glover K."/>
            <person name="Roden E.E."/>
            <person name="Boyd E.S."/>
        </authorList>
    </citation>
    <scope>NUCLEOTIDE SEQUENCE [LARGE SCALE GENOMIC DNA]</scope>
    <source>
        <strain evidence="7 8">RG</strain>
    </source>
</reference>
<comment type="similarity">
    <text evidence="2">Belongs to the RseB family.</text>
</comment>
<evidence type="ECO:0000256" key="2">
    <source>
        <dbReference type="ARBA" id="ARBA00008150"/>
    </source>
</evidence>
<dbReference type="PANTHER" id="PTHR38782:SF1">
    <property type="entry name" value="SIGMA-E FACTOR REGULATORY PROTEIN RSEB"/>
    <property type="match status" value="1"/>
</dbReference>
<dbReference type="Gene3D" id="2.50.20.10">
    <property type="entry name" value="Lipoprotein localisation LolA/LolB/LppX"/>
    <property type="match status" value="1"/>
</dbReference>
<comment type="caution">
    <text evidence="7">The sequence shown here is derived from an EMBL/GenBank/DDBJ whole genome shotgun (WGS) entry which is preliminary data.</text>
</comment>
<dbReference type="Gene3D" id="3.30.200.100">
    <property type="entry name" value="MucB/RseB, C-terminal domain"/>
    <property type="match status" value="1"/>
</dbReference>
<evidence type="ECO:0000256" key="3">
    <source>
        <dbReference type="ARBA" id="ARBA00022729"/>
    </source>
</evidence>
<protein>
    <submittedName>
        <fullName evidence="7">Sigma E regulatory protein, MucB/RseB</fullName>
    </submittedName>
</protein>
<dbReference type="PANTHER" id="PTHR38782">
    <property type="match status" value="1"/>
</dbReference>
<dbReference type="CDD" id="cd16327">
    <property type="entry name" value="RseB"/>
    <property type="match status" value="1"/>
</dbReference>
<proteinExistence type="inferred from homology"/>
<dbReference type="GO" id="GO:0045152">
    <property type="term" value="F:antisigma factor binding"/>
    <property type="evidence" value="ECO:0007669"/>
    <property type="project" value="TreeGrafter"/>
</dbReference>
<name>A0A125BDS5_THIDE</name>
<dbReference type="STRING" id="1123392.GCA_000376425_00117"/>
<keyword evidence="3" id="KW-0732">Signal</keyword>
<dbReference type="InterPro" id="IPR029046">
    <property type="entry name" value="LolA/LolB/LppX"/>
</dbReference>
<dbReference type="PATRIC" id="fig|36861.3.peg.1960"/>
<sequence length="299" mass="33040">MLLSGMARADAALDWLNRAAVAAKQQNYSGVYVYHHGEHVEVLRVLHRTDSTGEMEKVEVLDGTPRKFLRVNNDVYCHLPDGKSVRLERNAQRRFFPALLPAQPASLLDYYEAKLGGTERVAGRPCQVVTLEPRDGYRYTYYLWLDKQTGLPLKSRVVNSSGAVVSMFVFSEIQIGKAPDAQLFRNDLAGKRIQQASLDNPAEVAWNVTPPPGFERVQEAVRSLPGKQAPVTHLVFSDGLSVLSMFVEPVDPQGQTLRGLSAEGVIGIYAREVDGHTVTTLGEVPNKALIETGNSVKRK</sequence>